<name>A0A0K9FEV4_9BACI</name>
<dbReference type="InterPro" id="IPR036380">
    <property type="entry name" value="Isochorismatase-like_sf"/>
</dbReference>
<dbReference type="PATRIC" id="fig|582475.4.peg.1881"/>
<comment type="similarity">
    <text evidence="1">Belongs to the isochorismatase family.</text>
</comment>
<dbReference type="Proteomes" id="UP000037326">
    <property type="component" value="Unassembled WGS sequence"/>
</dbReference>
<proteinExistence type="inferred from homology"/>
<organism evidence="4 5">
    <name type="scientific">Lysinibacillus xylanilyticus</name>
    <dbReference type="NCBI Taxonomy" id="582475"/>
    <lineage>
        <taxon>Bacteria</taxon>
        <taxon>Bacillati</taxon>
        <taxon>Bacillota</taxon>
        <taxon>Bacilli</taxon>
        <taxon>Bacillales</taxon>
        <taxon>Bacillaceae</taxon>
        <taxon>Lysinibacillus</taxon>
    </lineage>
</organism>
<comment type="caution">
    <text evidence="4">The sequence shown here is derived from an EMBL/GenBank/DDBJ whole genome shotgun (WGS) entry which is preliminary data.</text>
</comment>
<evidence type="ECO:0000256" key="1">
    <source>
        <dbReference type="ARBA" id="ARBA00006336"/>
    </source>
</evidence>
<dbReference type="OrthoDB" id="9785724at2"/>
<protein>
    <submittedName>
        <fullName evidence="4">Amidase</fullName>
    </submittedName>
</protein>
<evidence type="ECO:0000313" key="4">
    <source>
        <dbReference type="EMBL" id="KMY32686.1"/>
    </source>
</evidence>
<dbReference type="PANTHER" id="PTHR43540:SF14">
    <property type="entry name" value="ISOCHORISMATASE"/>
    <property type="match status" value="1"/>
</dbReference>
<dbReference type="PANTHER" id="PTHR43540">
    <property type="entry name" value="PEROXYUREIDOACRYLATE/UREIDOACRYLATE AMIDOHYDROLASE-RELATED"/>
    <property type="match status" value="1"/>
</dbReference>
<keyword evidence="2" id="KW-0378">Hydrolase</keyword>
<evidence type="ECO:0000313" key="5">
    <source>
        <dbReference type="Proteomes" id="UP000037326"/>
    </source>
</evidence>
<gene>
    <name evidence="4" type="ORF">ACZ11_11350</name>
</gene>
<dbReference type="Gene3D" id="3.40.50.850">
    <property type="entry name" value="Isochorismatase-like"/>
    <property type="match status" value="1"/>
</dbReference>
<evidence type="ECO:0000256" key="2">
    <source>
        <dbReference type="ARBA" id="ARBA00022801"/>
    </source>
</evidence>
<dbReference type="GO" id="GO:0016787">
    <property type="term" value="F:hydrolase activity"/>
    <property type="evidence" value="ECO:0007669"/>
    <property type="project" value="UniProtKB-KW"/>
</dbReference>
<evidence type="ECO:0000259" key="3">
    <source>
        <dbReference type="Pfam" id="PF00857"/>
    </source>
</evidence>
<sequence>MKQALIIVDIQEAFFLDSENYLFDYEKVLENINMLITWARHSEVPIVFIQHTDSNQDDDFAFGKPGWDLYHGLLRQPEDKVIQKTTWDAFYQTELAQYLQEQQIEQLIFAGAQTEFCLDTTIRNAYSRGYHHNMLVEGAHTTLDSHVLNALQIIKHHESVWNNRFVKIQPLSFLIRSKEGVQ</sequence>
<dbReference type="Pfam" id="PF00857">
    <property type="entry name" value="Isochorismatase"/>
    <property type="match status" value="1"/>
</dbReference>
<dbReference type="RefSeq" id="WP_049666133.1">
    <property type="nucleotide sequence ID" value="NZ_LFXJ01000005.1"/>
</dbReference>
<reference evidence="5" key="1">
    <citation type="submission" date="2015-07" db="EMBL/GenBank/DDBJ databases">
        <authorList>
            <consortium name="Consortium for Microbial Forensics and Genomics (microFORGE)"/>
            <person name="Knight B.M."/>
            <person name="Roberts D.P."/>
            <person name="Lin D."/>
            <person name="Hari K."/>
            <person name="Fletcher J."/>
            <person name="Melcher U."/>
            <person name="Blagden T."/>
            <person name="Winegar R.A."/>
        </authorList>
    </citation>
    <scope>NUCLEOTIDE SEQUENCE [LARGE SCALE GENOMIC DNA]</scope>
    <source>
        <strain evidence="5">DSM 23493</strain>
    </source>
</reference>
<dbReference type="InterPro" id="IPR050272">
    <property type="entry name" value="Isochorismatase-like_hydrls"/>
</dbReference>
<dbReference type="SUPFAM" id="SSF52499">
    <property type="entry name" value="Isochorismatase-like hydrolases"/>
    <property type="match status" value="1"/>
</dbReference>
<dbReference type="InterPro" id="IPR000868">
    <property type="entry name" value="Isochorismatase-like_dom"/>
</dbReference>
<accession>A0A0K9FEV4</accession>
<dbReference type="AlphaFoldDB" id="A0A0K9FEV4"/>
<dbReference type="GeneID" id="96598833"/>
<dbReference type="EMBL" id="LFXJ01000005">
    <property type="protein sequence ID" value="KMY32686.1"/>
    <property type="molecule type" value="Genomic_DNA"/>
</dbReference>
<dbReference type="CDD" id="cd01014">
    <property type="entry name" value="nicotinamidase_related"/>
    <property type="match status" value="1"/>
</dbReference>
<feature type="domain" description="Isochorismatase-like" evidence="3">
    <location>
        <begin position="4"/>
        <end position="139"/>
    </location>
</feature>